<proteinExistence type="predicted"/>
<reference evidence="2" key="2">
    <citation type="submission" date="2020-02" db="EMBL/GenBank/DDBJ databases">
        <authorList>
            <consortium name="NCBI Pathogen Detection Project"/>
        </authorList>
    </citation>
    <scope>NUCLEOTIDE SEQUENCE</scope>
    <source>
        <strain evidence="2">MA.CK_94/00006681</strain>
    </source>
</reference>
<dbReference type="AlphaFoldDB" id="A0A759NKI6"/>
<gene>
    <name evidence="2" type="ORF">G8W64_004034</name>
</gene>
<keyword evidence="1" id="KW-0472">Membrane</keyword>
<keyword evidence="1" id="KW-1133">Transmembrane helix</keyword>
<protein>
    <submittedName>
        <fullName evidence="2">Uncharacterized protein</fullName>
    </submittedName>
</protein>
<feature type="transmembrane region" description="Helical" evidence="1">
    <location>
        <begin position="6"/>
        <end position="23"/>
    </location>
</feature>
<evidence type="ECO:0000313" key="2">
    <source>
        <dbReference type="EMBL" id="HAG2007388.1"/>
    </source>
</evidence>
<dbReference type="EMBL" id="DAAXPJ010000010">
    <property type="protein sequence ID" value="HAG2007388.1"/>
    <property type="molecule type" value="Genomic_DNA"/>
</dbReference>
<comment type="caution">
    <text evidence="2">The sequence shown here is derived from an EMBL/GenBank/DDBJ whole genome shotgun (WGS) entry which is preliminary data.</text>
</comment>
<accession>A0A759NKI6</accession>
<keyword evidence="1" id="KW-0812">Transmembrane</keyword>
<name>A0A759NKI6_SALER</name>
<reference evidence="2" key="1">
    <citation type="journal article" date="2018" name="Genome Biol.">
        <title>SKESA: strategic k-mer extension for scrupulous assemblies.</title>
        <authorList>
            <person name="Souvorov A."/>
            <person name="Agarwala R."/>
            <person name="Lipman D.J."/>
        </authorList>
    </citation>
    <scope>NUCLEOTIDE SEQUENCE</scope>
    <source>
        <strain evidence="2">MA.CK_94/00006681</strain>
    </source>
</reference>
<evidence type="ECO:0000256" key="1">
    <source>
        <dbReference type="SAM" id="Phobius"/>
    </source>
</evidence>
<organism evidence="2">
    <name type="scientific">Salmonella enterica</name>
    <name type="common">Salmonella choleraesuis</name>
    <dbReference type="NCBI Taxonomy" id="28901"/>
    <lineage>
        <taxon>Bacteria</taxon>
        <taxon>Pseudomonadati</taxon>
        <taxon>Pseudomonadota</taxon>
        <taxon>Gammaproteobacteria</taxon>
        <taxon>Enterobacterales</taxon>
        <taxon>Enterobacteriaceae</taxon>
        <taxon>Salmonella</taxon>
    </lineage>
</organism>
<sequence>MKLGNVISLYFTLLFVGFGFRYCPAWDKALNKLLDNGTLLEVKSGIALFEYEAQLYEIFVGVGFSHFGYLVGFNDEAIDRNFMRRPSFRTMDKLQRMITAEIERIAKEKERDMRVIMRSLLTEQNEGHNSSL</sequence>